<accession>A0A3S0ZUQ0</accession>
<protein>
    <submittedName>
        <fullName evidence="2">Uncharacterized protein</fullName>
    </submittedName>
</protein>
<gene>
    <name evidence="2" type="ORF">EGW08_016545</name>
</gene>
<dbReference type="Proteomes" id="UP000271974">
    <property type="component" value="Unassembled WGS sequence"/>
</dbReference>
<evidence type="ECO:0000256" key="1">
    <source>
        <dbReference type="SAM" id="SignalP"/>
    </source>
</evidence>
<organism evidence="2 3">
    <name type="scientific">Elysia chlorotica</name>
    <name type="common">Eastern emerald elysia</name>
    <name type="synonym">Sea slug</name>
    <dbReference type="NCBI Taxonomy" id="188477"/>
    <lineage>
        <taxon>Eukaryota</taxon>
        <taxon>Metazoa</taxon>
        <taxon>Spiralia</taxon>
        <taxon>Lophotrochozoa</taxon>
        <taxon>Mollusca</taxon>
        <taxon>Gastropoda</taxon>
        <taxon>Heterobranchia</taxon>
        <taxon>Euthyneura</taxon>
        <taxon>Panpulmonata</taxon>
        <taxon>Sacoglossa</taxon>
        <taxon>Placobranchoidea</taxon>
        <taxon>Plakobranchidae</taxon>
        <taxon>Elysia</taxon>
    </lineage>
</organism>
<keyword evidence="1" id="KW-0732">Signal</keyword>
<sequence>MMMGCCAASNTVLAAVCVLVCFRTTYGYYGQSDSCMTEVKEQLEILTNEVSRLADARLPQKHNVTLDPVTLLSVERHPAPSRNTFTVNFTMNVPQIYWFVSSYTEETVLETEVQNADGHSSISLSCDPDECTLTISDTNQSSTMRLVLFGHGNEPLVQDEFTVPSLTIKHDSDLVYQPGSDVKVTIITPSKGMQETFPILRYSIKMIDENGSRFEEKSGSEWVQQIEETKYLRSKETTLRVKTSRHPVSGFLVLSLLHRDRLAPIVKDLEVTHSVVLKPKGQRGPFPDGFMFFPGLSRSQHTTEKMCEIETNCTLNCSAVGGFMKDLQIYRLLSNGEKQRVTNGSQ</sequence>
<proteinExistence type="predicted"/>
<feature type="signal peptide" evidence="1">
    <location>
        <begin position="1"/>
        <end position="27"/>
    </location>
</feature>
<name>A0A3S0ZUQ0_ELYCH</name>
<dbReference type="EMBL" id="RQTK01000718">
    <property type="protein sequence ID" value="RUS75703.1"/>
    <property type="molecule type" value="Genomic_DNA"/>
</dbReference>
<evidence type="ECO:0000313" key="2">
    <source>
        <dbReference type="EMBL" id="RUS75703.1"/>
    </source>
</evidence>
<comment type="caution">
    <text evidence="2">The sequence shown here is derived from an EMBL/GenBank/DDBJ whole genome shotgun (WGS) entry which is preliminary data.</text>
</comment>
<keyword evidence="3" id="KW-1185">Reference proteome</keyword>
<feature type="chain" id="PRO_5018606806" evidence="1">
    <location>
        <begin position="28"/>
        <end position="346"/>
    </location>
</feature>
<evidence type="ECO:0000313" key="3">
    <source>
        <dbReference type="Proteomes" id="UP000271974"/>
    </source>
</evidence>
<reference evidence="2 3" key="1">
    <citation type="submission" date="2019-01" db="EMBL/GenBank/DDBJ databases">
        <title>A draft genome assembly of the solar-powered sea slug Elysia chlorotica.</title>
        <authorList>
            <person name="Cai H."/>
            <person name="Li Q."/>
            <person name="Fang X."/>
            <person name="Li J."/>
            <person name="Curtis N.E."/>
            <person name="Altenburger A."/>
            <person name="Shibata T."/>
            <person name="Feng M."/>
            <person name="Maeda T."/>
            <person name="Schwartz J.A."/>
            <person name="Shigenobu S."/>
            <person name="Lundholm N."/>
            <person name="Nishiyama T."/>
            <person name="Yang H."/>
            <person name="Hasebe M."/>
            <person name="Li S."/>
            <person name="Pierce S.K."/>
            <person name="Wang J."/>
        </authorList>
    </citation>
    <scope>NUCLEOTIDE SEQUENCE [LARGE SCALE GENOMIC DNA]</scope>
    <source>
        <strain evidence="2">EC2010</strain>
        <tissue evidence="2">Whole organism of an adult</tissue>
    </source>
</reference>
<dbReference type="AlphaFoldDB" id="A0A3S0ZUQ0"/>
<dbReference type="OrthoDB" id="10552976at2759"/>